<dbReference type="GO" id="GO:0003677">
    <property type="term" value="F:DNA binding"/>
    <property type="evidence" value="ECO:0007669"/>
    <property type="project" value="InterPro"/>
</dbReference>
<gene>
    <name evidence="1" type="ORF">A8145_10515</name>
</gene>
<dbReference type="RefSeq" id="WP_056570414.1">
    <property type="nucleotide sequence ID" value="NZ_CP033334.1"/>
</dbReference>
<dbReference type="Pfam" id="PF00196">
    <property type="entry name" value="GerE"/>
    <property type="match status" value="1"/>
</dbReference>
<dbReference type="InterPro" id="IPR016032">
    <property type="entry name" value="Sig_transdc_resp-reg_C-effctor"/>
</dbReference>
<comment type="caution">
    <text evidence="1">The sequence shown here is derived from an EMBL/GenBank/DDBJ whole genome shotgun (WGS) entry which is preliminary data.</text>
</comment>
<dbReference type="PROSITE" id="PS50043">
    <property type="entry name" value="HTH_LUXR_2"/>
    <property type="match status" value="1"/>
</dbReference>
<accession>A0A6M7UBD2</accession>
<dbReference type="InterPro" id="IPR000073">
    <property type="entry name" value="AB_hydrolase_1"/>
</dbReference>
<name>A0A6M7UBD2_RHILI</name>
<dbReference type="SMART" id="SM00421">
    <property type="entry name" value="HTH_LUXR"/>
    <property type="match status" value="1"/>
</dbReference>
<dbReference type="SUPFAM" id="SSF46894">
    <property type="entry name" value="C-terminal effector domain of the bipartite response regulators"/>
    <property type="match status" value="1"/>
</dbReference>
<dbReference type="Pfam" id="PF12146">
    <property type="entry name" value="Hydrolase_4"/>
    <property type="match status" value="1"/>
</dbReference>
<dbReference type="EMBL" id="LYTK01000012">
    <property type="protein sequence ID" value="OBQ66180.1"/>
    <property type="molecule type" value="Genomic_DNA"/>
</dbReference>
<dbReference type="InterPro" id="IPR050471">
    <property type="entry name" value="AB_hydrolase"/>
</dbReference>
<dbReference type="Gene3D" id="1.10.10.10">
    <property type="entry name" value="Winged helix-like DNA-binding domain superfamily/Winged helix DNA-binding domain"/>
    <property type="match status" value="1"/>
</dbReference>
<protein>
    <submittedName>
        <fullName evidence="1">LuxR family transcriptional regulator</fullName>
    </submittedName>
</protein>
<dbReference type="GO" id="GO:0006355">
    <property type="term" value="P:regulation of DNA-templated transcription"/>
    <property type="evidence" value="ECO:0007669"/>
    <property type="project" value="InterPro"/>
</dbReference>
<dbReference type="PROSITE" id="PS00622">
    <property type="entry name" value="HTH_LUXR_1"/>
    <property type="match status" value="1"/>
</dbReference>
<dbReference type="InterPro" id="IPR029058">
    <property type="entry name" value="AB_hydrolase_fold"/>
</dbReference>
<evidence type="ECO:0000313" key="1">
    <source>
        <dbReference type="EMBL" id="OBQ66180.1"/>
    </source>
</evidence>
<dbReference type="CDD" id="cd06170">
    <property type="entry name" value="LuxR_C_like"/>
    <property type="match status" value="1"/>
</dbReference>
<dbReference type="SUPFAM" id="SSF55073">
    <property type="entry name" value="Nucleotide cyclase"/>
    <property type="match status" value="1"/>
</dbReference>
<dbReference type="InterPro" id="IPR029787">
    <property type="entry name" value="Nucleotide_cyclase"/>
</dbReference>
<proteinExistence type="predicted"/>
<dbReference type="InterPro" id="IPR000792">
    <property type="entry name" value="Tscrpt_reg_LuxR_C"/>
</dbReference>
<dbReference type="Proteomes" id="UP000093737">
    <property type="component" value="Unassembled WGS sequence"/>
</dbReference>
<dbReference type="InterPro" id="IPR022742">
    <property type="entry name" value="Hydrolase_4"/>
</dbReference>
<dbReference type="PANTHER" id="PTHR43433:SF8">
    <property type="entry name" value="BIFUNCTIONAL LIPASE_ADENYLATE CYCLASE LIPJ"/>
    <property type="match status" value="1"/>
</dbReference>
<dbReference type="AlphaFoldDB" id="A0A6M7UBD2"/>
<dbReference type="Gene3D" id="3.30.70.1230">
    <property type="entry name" value="Nucleotide cyclase"/>
    <property type="match status" value="1"/>
</dbReference>
<organism evidence="1 2">
    <name type="scientific">Rhizobium loti</name>
    <name type="common">Mesorhizobium loti</name>
    <dbReference type="NCBI Taxonomy" id="381"/>
    <lineage>
        <taxon>Bacteria</taxon>
        <taxon>Pseudomonadati</taxon>
        <taxon>Pseudomonadota</taxon>
        <taxon>Alphaproteobacteria</taxon>
        <taxon>Hyphomicrobiales</taxon>
        <taxon>Phyllobacteriaceae</taxon>
        <taxon>Mesorhizobium</taxon>
    </lineage>
</organism>
<dbReference type="SUPFAM" id="SSF53474">
    <property type="entry name" value="alpha/beta-Hydrolases"/>
    <property type="match status" value="1"/>
</dbReference>
<dbReference type="Gene3D" id="3.40.50.1820">
    <property type="entry name" value="alpha/beta hydrolase"/>
    <property type="match status" value="1"/>
</dbReference>
<sequence>MRPIETRYALSGEVRIAYQVVGQGSLDLVFVPGFISNLDLHWEDEGYTRLLRRLSAFSRLILFDKRGTGLSDRVDVHHLPSLEMRMDDVRAVMDAAGSGRAALLGASEGAPMAMLFAATYPERTRALALYGGYAHFHKWVMSPERLDAFIATAETAWGTGATLPSFAPGRVDDTRFSTWWARFERLSASPTAAAALARMNAEIDVRGVLPAISAPTLLIHRRNDARVDPDASRFLARKMANARLAEIPGRDHPIWTGDVDRVADLIEEFLTGECAVAEAERVLAALLVTRIYDTARLGDRMWSERCERFQETWRTLVGRHGGRCVDMHGETMISRFDGPGRALRCAASLREAAQQIGVASAQGAHVGEIELRGPPTGLTGRVTMHLATHAGRGDILASRLVADLAAGSGLHFTDAGRIGIDELDEPLALVLAMSEQHLEPACRPKAKATEPACLTARESEVVNLIADGKSNAAIAAELRLSEHTVKRHVANILLKLDLPSRAAAAAFSVRHTGPDGP</sequence>
<dbReference type="PANTHER" id="PTHR43433">
    <property type="entry name" value="HYDROLASE, ALPHA/BETA FOLD FAMILY PROTEIN"/>
    <property type="match status" value="1"/>
</dbReference>
<reference evidence="1 2" key="1">
    <citation type="submission" date="2016-05" db="EMBL/GenBank/DDBJ databases">
        <authorList>
            <person name="Ramsay J.P."/>
        </authorList>
    </citation>
    <scope>NUCLEOTIDE SEQUENCE [LARGE SCALE GENOMIC DNA]</scope>
    <source>
        <strain evidence="1 2">NZP2042</strain>
    </source>
</reference>
<evidence type="ECO:0000313" key="2">
    <source>
        <dbReference type="Proteomes" id="UP000093737"/>
    </source>
</evidence>
<dbReference type="PRINTS" id="PR00111">
    <property type="entry name" value="ABHYDROLASE"/>
</dbReference>
<dbReference type="PRINTS" id="PR00038">
    <property type="entry name" value="HTHLUXR"/>
</dbReference>
<dbReference type="InterPro" id="IPR036388">
    <property type="entry name" value="WH-like_DNA-bd_sf"/>
</dbReference>